<comment type="caution">
    <text evidence="3">The sequence shown here is derived from an EMBL/GenBank/DDBJ whole genome shotgun (WGS) entry which is preliminary data.</text>
</comment>
<feature type="domain" description="Integrase SAM-like N-terminal" evidence="2">
    <location>
        <begin position="8"/>
        <end position="63"/>
    </location>
</feature>
<dbReference type="SUPFAM" id="SSF56349">
    <property type="entry name" value="DNA breaking-rejoining enzymes"/>
    <property type="match status" value="1"/>
</dbReference>
<dbReference type="AlphaFoldDB" id="A0A1V4GMF0"/>
<dbReference type="InterPro" id="IPR004107">
    <property type="entry name" value="Integrase_SAM-like_N"/>
</dbReference>
<name>A0A1V4GMF0_MORLA</name>
<accession>A0A1V4GMF0</accession>
<reference evidence="4" key="1">
    <citation type="submission" date="2017-03" db="EMBL/GenBank/DDBJ databases">
        <title>Draft genome sequence of Moraxella equi CCUG 4950T type strain.</title>
        <authorList>
            <person name="Salva-Serra F."/>
            <person name="Engstrom-Jakobsson H."/>
            <person name="Thorell K."/>
            <person name="Jaen-Luchoro D."/>
            <person name="Gonzales-Siles L."/>
            <person name="Karlsson R."/>
            <person name="Yazdan S."/>
            <person name="Boulund F."/>
            <person name="Johnning A."/>
            <person name="Engstrand L."/>
            <person name="Kristiansson E."/>
            <person name="Moore E."/>
        </authorList>
    </citation>
    <scope>NUCLEOTIDE SEQUENCE [LARGE SCALE GENOMIC DNA]</scope>
    <source>
        <strain evidence="4">CCUG 4441</strain>
    </source>
</reference>
<evidence type="ECO:0000256" key="1">
    <source>
        <dbReference type="ARBA" id="ARBA00023125"/>
    </source>
</evidence>
<dbReference type="EMBL" id="MXAN01000101">
    <property type="protein sequence ID" value="OPH33775.1"/>
    <property type="molecule type" value="Genomic_DNA"/>
</dbReference>
<gene>
    <name evidence="3" type="ORF">B5J94_12470</name>
</gene>
<proteinExistence type="predicted"/>
<dbReference type="InterPro" id="IPR010998">
    <property type="entry name" value="Integrase_recombinase_N"/>
</dbReference>
<organism evidence="3 4">
    <name type="scientific">Moraxella lacunata</name>
    <dbReference type="NCBI Taxonomy" id="477"/>
    <lineage>
        <taxon>Bacteria</taxon>
        <taxon>Pseudomonadati</taxon>
        <taxon>Pseudomonadota</taxon>
        <taxon>Gammaproteobacteria</taxon>
        <taxon>Moraxellales</taxon>
        <taxon>Moraxellaceae</taxon>
        <taxon>Moraxella</taxon>
    </lineage>
</organism>
<evidence type="ECO:0000313" key="4">
    <source>
        <dbReference type="Proteomes" id="UP000191025"/>
    </source>
</evidence>
<dbReference type="Proteomes" id="UP000191025">
    <property type="component" value="Unassembled WGS sequence"/>
</dbReference>
<dbReference type="GO" id="GO:0003677">
    <property type="term" value="F:DNA binding"/>
    <property type="evidence" value="ECO:0007669"/>
    <property type="project" value="UniProtKB-KW"/>
</dbReference>
<evidence type="ECO:0000259" key="2">
    <source>
        <dbReference type="Pfam" id="PF14659"/>
    </source>
</evidence>
<dbReference type="GO" id="GO:0015074">
    <property type="term" value="P:DNA integration"/>
    <property type="evidence" value="ECO:0007669"/>
    <property type="project" value="InterPro"/>
</dbReference>
<evidence type="ECO:0000313" key="3">
    <source>
        <dbReference type="EMBL" id="OPH33775.1"/>
    </source>
</evidence>
<dbReference type="Pfam" id="PF14659">
    <property type="entry name" value="Phage_int_SAM_3"/>
    <property type="match status" value="1"/>
</dbReference>
<protein>
    <recommendedName>
        <fullName evidence="2">Integrase SAM-like N-terminal domain-containing protein</fullName>
    </recommendedName>
</protein>
<dbReference type="InterPro" id="IPR011010">
    <property type="entry name" value="DNA_brk_join_enz"/>
</dbReference>
<dbReference type="Gene3D" id="1.10.150.130">
    <property type="match status" value="1"/>
</dbReference>
<sequence>MQSGVPLFGEFVQQWFDERSIEWRATYQEKLKIIISKYLLPAFDKRSLSMINRADVLAFRASLAKVTHKTAKHTLSATRINSIMATLYTNRTQNMLQYPYGILR</sequence>
<keyword evidence="1" id="KW-0238">DNA-binding</keyword>